<gene>
    <name evidence="2" type="ORF">RIMI_LOCUS16918693</name>
</gene>
<proteinExistence type="predicted"/>
<dbReference type="PANTHER" id="PTHR22538:SF0">
    <property type="entry name" value="CILIA- AND FLAGELLA-ASSOCIATED PROTEIN 74"/>
    <property type="match status" value="1"/>
</dbReference>
<name>A0ABN9M5T8_9NEOB</name>
<evidence type="ECO:0000313" key="3">
    <source>
        <dbReference type="Proteomes" id="UP001176940"/>
    </source>
</evidence>
<feature type="region of interest" description="Disordered" evidence="1">
    <location>
        <begin position="14"/>
        <end position="41"/>
    </location>
</feature>
<organism evidence="2 3">
    <name type="scientific">Ranitomeya imitator</name>
    <name type="common">mimic poison frog</name>
    <dbReference type="NCBI Taxonomy" id="111125"/>
    <lineage>
        <taxon>Eukaryota</taxon>
        <taxon>Metazoa</taxon>
        <taxon>Chordata</taxon>
        <taxon>Craniata</taxon>
        <taxon>Vertebrata</taxon>
        <taxon>Euteleostomi</taxon>
        <taxon>Amphibia</taxon>
        <taxon>Batrachia</taxon>
        <taxon>Anura</taxon>
        <taxon>Neobatrachia</taxon>
        <taxon>Hyloidea</taxon>
        <taxon>Dendrobatidae</taxon>
        <taxon>Dendrobatinae</taxon>
        <taxon>Ranitomeya</taxon>
    </lineage>
</organism>
<protein>
    <submittedName>
        <fullName evidence="2">Uncharacterized protein</fullName>
    </submittedName>
</protein>
<keyword evidence="3" id="KW-1185">Reference proteome</keyword>
<reference evidence="2" key="1">
    <citation type="submission" date="2023-07" db="EMBL/GenBank/DDBJ databases">
        <authorList>
            <person name="Stuckert A."/>
        </authorList>
    </citation>
    <scope>NUCLEOTIDE SEQUENCE</scope>
</reference>
<evidence type="ECO:0000313" key="2">
    <source>
        <dbReference type="EMBL" id="CAJ0959623.1"/>
    </source>
</evidence>
<sequence length="215" mass="23175">MLLGASPGVAALPGPSGISTGVSSERESEYESDGSLDLDSPDFQKTPRFSLLNTFGPFVLLNPVGIVDPGAKCHLLIAFVPEEDKTFFENLEVRTRRATLTLGIKGRGLAPYLSCSLDTKILNMGYVLAKDSATSIFKLHNMSTVPVNYSIKLGSLSMTHYEEMQKLPNFISSQKSLASLVALDHVVHIEEIPSSQVVLPLSSSALSLSEPYTVT</sequence>
<dbReference type="Proteomes" id="UP001176940">
    <property type="component" value="Unassembled WGS sequence"/>
</dbReference>
<dbReference type="EMBL" id="CAUEEQ010048249">
    <property type="protein sequence ID" value="CAJ0959623.1"/>
    <property type="molecule type" value="Genomic_DNA"/>
</dbReference>
<accession>A0ABN9M5T8</accession>
<comment type="caution">
    <text evidence="2">The sequence shown here is derived from an EMBL/GenBank/DDBJ whole genome shotgun (WGS) entry which is preliminary data.</text>
</comment>
<evidence type="ECO:0000256" key="1">
    <source>
        <dbReference type="SAM" id="MobiDB-lite"/>
    </source>
</evidence>
<feature type="compositionally biased region" description="Acidic residues" evidence="1">
    <location>
        <begin position="30"/>
        <end position="40"/>
    </location>
</feature>
<dbReference type="PANTHER" id="PTHR22538">
    <property type="entry name" value="CILIA- AND FLAGELLA-ASSOCIATED PROTEIN 74"/>
    <property type="match status" value="1"/>
</dbReference>